<gene>
    <name evidence="5" type="ORF">AYBTSS11_LOCUS17776</name>
</gene>
<dbReference type="EMBL" id="OY731402">
    <property type="protein sequence ID" value="CAJ1958501.1"/>
    <property type="molecule type" value="Genomic_DNA"/>
</dbReference>
<dbReference type="EC" id="3.1.4.46" evidence="1"/>
<evidence type="ECO:0000259" key="4">
    <source>
        <dbReference type="Pfam" id="PF03009"/>
    </source>
</evidence>
<evidence type="ECO:0000313" key="5">
    <source>
        <dbReference type="EMBL" id="CAJ1958501.1"/>
    </source>
</evidence>
<dbReference type="Gene3D" id="3.20.20.190">
    <property type="entry name" value="Phosphatidylinositol (PI) phosphodiesterase"/>
    <property type="match status" value="1"/>
</dbReference>
<dbReference type="CDD" id="cd08556">
    <property type="entry name" value="GDPD"/>
    <property type="match status" value="1"/>
</dbReference>
<dbReference type="Gramene" id="rna-AYBTSS11_LOCUS17776">
    <property type="protein sequence ID" value="CAJ1958501.1"/>
    <property type="gene ID" value="gene-AYBTSS11_LOCUS17776"/>
</dbReference>
<dbReference type="SUPFAM" id="SSF51695">
    <property type="entry name" value="PLC-like phosphodiesterases"/>
    <property type="match status" value="1"/>
</dbReference>
<dbReference type="GO" id="GO:0006071">
    <property type="term" value="P:glycerol metabolic process"/>
    <property type="evidence" value="ECO:0007669"/>
    <property type="project" value="UniProtKB-KW"/>
</dbReference>
<dbReference type="GO" id="GO:0006629">
    <property type="term" value="P:lipid metabolic process"/>
    <property type="evidence" value="ECO:0007669"/>
    <property type="project" value="InterPro"/>
</dbReference>
<keyword evidence="6" id="KW-1185">Reference proteome</keyword>
<feature type="domain" description="GP-PDE" evidence="4">
    <location>
        <begin position="91"/>
        <end position="273"/>
    </location>
</feature>
<evidence type="ECO:0000256" key="2">
    <source>
        <dbReference type="ARBA" id="ARBA00022798"/>
    </source>
</evidence>
<dbReference type="GO" id="GO:0008889">
    <property type="term" value="F:glycerophosphodiester phosphodiesterase activity"/>
    <property type="evidence" value="ECO:0007669"/>
    <property type="project" value="UniProtKB-EC"/>
</dbReference>
<comment type="catalytic activity">
    <reaction evidence="3">
        <text>a sn-glycero-3-phosphodiester + H2O = an alcohol + sn-glycerol 3-phosphate + H(+)</text>
        <dbReference type="Rhea" id="RHEA:12969"/>
        <dbReference type="ChEBI" id="CHEBI:15377"/>
        <dbReference type="ChEBI" id="CHEBI:15378"/>
        <dbReference type="ChEBI" id="CHEBI:30879"/>
        <dbReference type="ChEBI" id="CHEBI:57597"/>
        <dbReference type="ChEBI" id="CHEBI:83408"/>
        <dbReference type="EC" id="3.1.4.46"/>
    </reaction>
</comment>
<dbReference type="Proteomes" id="UP001189624">
    <property type="component" value="Chromosome 5"/>
</dbReference>
<evidence type="ECO:0000313" key="6">
    <source>
        <dbReference type="Proteomes" id="UP001189624"/>
    </source>
</evidence>
<dbReference type="Pfam" id="PF03009">
    <property type="entry name" value="GDPD"/>
    <property type="match status" value="1"/>
</dbReference>
<proteinExistence type="predicted"/>
<evidence type="ECO:0000256" key="3">
    <source>
        <dbReference type="ARBA" id="ARBA00047512"/>
    </source>
</evidence>
<dbReference type="InterPro" id="IPR044236">
    <property type="entry name" value="GDPD4"/>
</dbReference>
<evidence type="ECO:0000256" key="1">
    <source>
        <dbReference type="ARBA" id="ARBA00012247"/>
    </source>
</evidence>
<protein>
    <recommendedName>
        <fullName evidence="1">glycerophosphodiester phosphodiesterase</fullName>
        <ecNumber evidence="1">3.1.4.46</ecNumber>
    </recommendedName>
</protein>
<dbReference type="InterPro" id="IPR030395">
    <property type="entry name" value="GP_PDE_dom"/>
</dbReference>
<sequence length="296" mass="33232">MSSFSLSSSSPFFLPFSSIFASDASTRFNSSSAVGSTILLLYALTVAIRPRLLPTPWGRISTLFSLARIALRSTFLVLQMEFCLLFTTGRDLQRLTGNTSLKVGYMSSKEIRELSPSHMSSSKFTDETVLTIQDALKLTVDSVRQIILDVKVGPPLFEKELAKDVLSVVEKTECFNCVIWAKSDNIARDVIKLSSEITVGYIVMREHSTGAKTNLLRMKGAEVVGVYHPLINEKLMTVLRRRNKKVYAWTVDDVESMRKMLFEHVDAIVTSNPTSLQRLMEDIKIQCLEEGYSLPR</sequence>
<accession>A0AA86SU99</accession>
<dbReference type="PANTHER" id="PTHR47449">
    <property type="entry name" value="GLYCEROPHOSPHODIESTER PHOSPHODIESTERASE GDPD4"/>
    <property type="match status" value="1"/>
</dbReference>
<keyword evidence="2" id="KW-0319">Glycerol metabolism</keyword>
<reference evidence="5" key="1">
    <citation type="submission" date="2023-10" db="EMBL/GenBank/DDBJ databases">
        <authorList>
            <person name="Domelevo Entfellner J.-B."/>
        </authorList>
    </citation>
    <scope>NUCLEOTIDE SEQUENCE</scope>
</reference>
<organism evidence="5 6">
    <name type="scientific">Sphenostylis stenocarpa</name>
    <dbReference type="NCBI Taxonomy" id="92480"/>
    <lineage>
        <taxon>Eukaryota</taxon>
        <taxon>Viridiplantae</taxon>
        <taxon>Streptophyta</taxon>
        <taxon>Embryophyta</taxon>
        <taxon>Tracheophyta</taxon>
        <taxon>Spermatophyta</taxon>
        <taxon>Magnoliopsida</taxon>
        <taxon>eudicotyledons</taxon>
        <taxon>Gunneridae</taxon>
        <taxon>Pentapetalae</taxon>
        <taxon>rosids</taxon>
        <taxon>fabids</taxon>
        <taxon>Fabales</taxon>
        <taxon>Fabaceae</taxon>
        <taxon>Papilionoideae</taxon>
        <taxon>50 kb inversion clade</taxon>
        <taxon>NPAAA clade</taxon>
        <taxon>indigoferoid/millettioid clade</taxon>
        <taxon>Phaseoleae</taxon>
        <taxon>Sphenostylis</taxon>
    </lineage>
</organism>
<dbReference type="PANTHER" id="PTHR47449:SF2">
    <property type="entry name" value="GLYCEROPHOSPHODIESTER PHOSPHODIESTERASE GDPD4"/>
    <property type="match status" value="1"/>
</dbReference>
<dbReference type="InterPro" id="IPR017946">
    <property type="entry name" value="PLC-like_Pdiesterase_TIM-brl"/>
</dbReference>
<name>A0AA86SU99_9FABA</name>
<dbReference type="AlphaFoldDB" id="A0AA86SU99"/>